<protein>
    <submittedName>
        <fullName evidence="2">Protein polybromo-1</fullName>
    </submittedName>
</protein>
<proteinExistence type="predicted"/>
<sequence>MSAEIISNGTPTTNGETSPPVDRKRPASRNGTSNVRGAKRLKLAEENRQFDLCQNLFHSLKSYKTHTKVCPFEVLYRAPSKRSEPQFYERVSSPYDFNRIQQKFKTDEYCKVEDLCVDVEHVLESSKNYYPKDNDMYVAALELESYLKTEKERLKSDGGPKDTNSPSTSSAMLDDETRESSAFVEETALPANEATTPYLKSNPNECERWKLESIIRGVVNLSDNDGRMIAPVFKILEDPTDFPQYYKIIKEPIDLKTICGKIQADYYTTWDLFDHDIDLMIGNAKVYNSPRTDTYKDALKIEQFIKRRKDELNKLKRKPFKEAMEKAKAEVDSLAIATFSDDDEEDLSEDGDDQCNEAKQDELSKFYWAIRNSKKNKRDLLCNHFFELPSKSQYPDYYDEVEYPMSLYKINKKLKGNKYKAVPEIATDMFLIAQNAKSYNEDKSTIYKDADALVKLVKEELANRNLDMIVGKTEATAASSPLKKTPKTPAWSIDSGLVAPRSKYGNIPGFTPVAGKKGRKSIEERWAIYTARLLDILNRLSSIKSEDGRSLVDAFVNLSNYFPQPYGQPIMDVGTVKEKVDSRQYKIYQDFEQDVYHIFDYVSSVCPPTDIIYHDSQVLRSQFGRMMLEAPNKDQLQAPTLLKELKKRGLASIKVKKELAGDPDTEEEESRQSSVKTPVKCSRVKRPPGPAFSNHSMTLKPTTGLSKETLRIYEFYNEVVNVKACDGRLLCTQFEKLPTKEEYPDYYEEIKKPMDLERIKSKLSGGSNPFPTTHHFFNDILLVFSNACTFNDPESQLYVDAFTLQKFIMSKKRDFCGTQVLPCAQVEIKRLLNKVIGEMETHSGSNGRCYAQSFANHKELFEGADLEEIPFSLSQIRKNVENGCYRRFDRFQADVFYLFSSIRKVRKPQTKVYEDTITLQVHFMSQRNELIKNFLRTPARYFTDSELTKELAGTEKQWKSIKNNEDNDLIDEMFGDLTKETSSQKLELNGVLYEIGDYIYFKQPQEQEQKLMRISNIEGRTLLGKQILFKAQIKEKEKKCYENEVFLTDKIVDVNEFQVVGKCLVLFTEIYRSFEPKHFDSKDIYVCDEGVKEDQFHQIKRWPYDDEHTRHELIEREEEIVVSRLGGGDLVEEETKLDVLLPRYETIYFSDAIRQVAPNGDQLVCCEQMNFANMWFRLGDCVLVFKEGQAHLDIIRIDKMWKSKDFSESFISGAWFARPSEVVHDESRLFFTNEVIAVDQKDREVNCKDIVAKCAVLTLKQYETERPTEISECDVFVCEVRVKGSDTTEGYCSLRPGTSKSGGKPNTNEDGFGKAEPMDLEYAKAIRKLKIYNLASTVIDEEIVTLKVPVTMERELSPLVLKTDTNLPAEVPDLNISDGHENVDVSIDLNSIQIDDETKEKCKDPAWLSQQPKLNAKSKSGYILFSAEIRKRVMADHPDEHFGQISRLVGAEWKTLTDYQKKTYEVRASYIAAERAKQEADDVLNCKQLQQGQIKVFPCKWDTCDNQFDCVDGLFEHLRVVHTTTQVKLSSGEMSNVCLWQTCLKYRKEGKPFPSLPRLFRHIKEKHMATSVKGMYPNQRGKNFFVYDHPDITANGPANVYTGGVVTKPMIQGGLFKHHPQGIPVAEHPAPPKTPPAVQAPPQNIKQHNIQQHTVVVHQQQPSQMTSQINPQINSQVQMQQQRPVANGNMQPHQNIQQQNMQQNIPHQNNHHQNVVQQNMQHQNVQQHQSSNRQPQQMQNGYLQHPQLTPNHPQNAHPLQQQQQQQYVQTQMANGSTVLVPVSNQTMVMNQGNQPHSVQHQQQSHPNHQPQMIMVNSQGTPVQAKIIHTYHHGPATSNGHIHPQQQNHVVHSMPSTIPYPTPSTNPNLDAGRSIIMAAKHPEPVFVAPSTEPIRVRRVLHSELYTSYLSTLHAKLKQPTISKFNKSVDKRTTPNMKFSPYSFIRPSPTGHRRPDQEMIRAMWTLRDKLNEETTNINAIVSSDITYQHL</sequence>
<dbReference type="Proteomes" id="UP000095286">
    <property type="component" value="Unplaced"/>
</dbReference>
<accession>A0AC35TZZ5</accession>
<evidence type="ECO:0000313" key="1">
    <source>
        <dbReference type="Proteomes" id="UP000095286"/>
    </source>
</evidence>
<organism evidence="1 2">
    <name type="scientific">Rhabditophanes sp. KR3021</name>
    <dbReference type="NCBI Taxonomy" id="114890"/>
    <lineage>
        <taxon>Eukaryota</taxon>
        <taxon>Metazoa</taxon>
        <taxon>Ecdysozoa</taxon>
        <taxon>Nematoda</taxon>
        <taxon>Chromadorea</taxon>
        <taxon>Rhabditida</taxon>
        <taxon>Tylenchina</taxon>
        <taxon>Panagrolaimomorpha</taxon>
        <taxon>Strongyloidoidea</taxon>
        <taxon>Alloionematidae</taxon>
        <taxon>Rhabditophanes</taxon>
    </lineage>
</organism>
<evidence type="ECO:0000313" key="2">
    <source>
        <dbReference type="WBParaSite" id="RSKR_0000607700.1"/>
    </source>
</evidence>
<dbReference type="WBParaSite" id="RSKR_0000607700.1">
    <property type="protein sequence ID" value="RSKR_0000607700.1"/>
    <property type="gene ID" value="RSKR_0000607700"/>
</dbReference>
<name>A0AC35TZZ5_9BILA</name>
<reference evidence="2" key="1">
    <citation type="submission" date="2016-11" db="UniProtKB">
        <authorList>
            <consortium name="WormBaseParasite"/>
        </authorList>
    </citation>
    <scope>IDENTIFICATION</scope>
    <source>
        <strain evidence="2">KR3021</strain>
    </source>
</reference>